<feature type="compositionally biased region" description="Basic and acidic residues" evidence="1">
    <location>
        <begin position="27"/>
        <end position="45"/>
    </location>
</feature>
<accession>A0A915EAE3</accession>
<feature type="region of interest" description="Disordered" evidence="1">
    <location>
        <begin position="27"/>
        <end position="95"/>
    </location>
</feature>
<protein>
    <submittedName>
        <fullName evidence="4">Secreted protein</fullName>
    </submittedName>
</protein>
<keyword evidence="2" id="KW-0732">Signal</keyword>
<evidence type="ECO:0000313" key="4">
    <source>
        <dbReference type="WBParaSite" id="jg457"/>
    </source>
</evidence>
<evidence type="ECO:0000256" key="2">
    <source>
        <dbReference type="SAM" id="SignalP"/>
    </source>
</evidence>
<reference evidence="4" key="1">
    <citation type="submission" date="2022-11" db="UniProtKB">
        <authorList>
            <consortium name="WormBaseParasite"/>
        </authorList>
    </citation>
    <scope>IDENTIFICATION</scope>
</reference>
<feature type="signal peptide" evidence="2">
    <location>
        <begin position="1"/>
        <end position="19"/>
    </location>
</feature>
<keyword evidence="3" id="KW-1185">Reference proteome</keyword>
<proteinExistence type="predicted"/>
<dbReference type="Proteomes" id="UP000887574">
    <property type="component" value="Unplaced"/>
</dbReference>
<feature type="compositionally biased region" description="Basic residues" evidence="1">
    <location>
        <begin position="52"/>
        <end position="63"/>
    </location>
</feature>
<evidence type="ECO:0000256" key="1">
    <source>
        <dbReference type="SAM" id="MobiDB-lite"/>
    </source>
</evidence>
<organism evidence="3 4">
    <name type="scientific">Ditylenchus dipsaci</name>
    <dbReference type="NCBI Taxonomy" id="166011"/>
    <lineage>
        <taxon>Eukaryota</taxon>
        <taxon>Metazoa</taxon>
        <taxon>Ecdysozoa</taxon>
        <taxon>Nematoda</taxon>
        <taxon>Chromadorea</taxon>
        <taxon>Rhabditida</taxon>
        <taxon>Tylenchina</taxon>
        <taxon>Tylenchomorpha</taxon>
        <taxon>Sphaerularioidea</taxon>
        <taxon>Anguinidae</taxon>
        <taxon>Anguininae</taxon>
        <taxon>Ditylenchus</taxon>
    </lineage>
</organism>
<dbReference type="WBParaSite" id="jg457">
    <property type="protein sequence ID" value="jg457"/>
    <property type="gene ID" value="jg457"/>
</dbReference>
<feature type="compositionally biased region" description="Basic and acidic residues" evidence="1">
    <location>
        <begin position="64"/>
        <end position="88"/>
    </location>
</feature>
<dbReference type="AlphaFoldDB" id="A0A915EAE3"/>
<name>A0A915EAE3_9BILA</name>
<sequence>MSCIFNCLLLATVLVVLLSVETGATKKKDKGKDVQAAHGKQEKVLKGGKGGKGGKGKKEKTVKKHEDKTKGEKKPENMQRRMIKEVSRKKLKQKV</sequence>
<evidence type="ECO:0000313" key="3">
    <source>
        <dbReference type="Proteomes" id="UP000887574"/>
    </source>
</evidence>
<feature type="chain" id="PRO_5037665493" evidence="2">
    <location>
        <begin position="20"/>
        <end position="95"/>
    </location>
</feature>